<reference evidence="15" key="1">
    <citation type="submission" date="2011-05" db="EMBL/GenBank/DDBJ databases">
        <authorList>
            <person name="Richards S.R."/>
            <person name="Qu J."/>
            <person name="Jiang H."/>
            <person name="Jhangiani S.N."/>
            <person name="Agravi P."/>
            <person name="Goodspeed R."/>
            <person name="Gross S."/>
            <person name="Mandapat C."/>
            <person name="Jackson L."/>
            <person name="Mathew T."/>
            <person name="Pu L."/>
            <person name="Thornton R."/>
            <person name="Saada N."/>
            <person name="Wilczek-Boney K.B."/>
            <person name="Lee S."/>
            <person name="Kovar C."/>
            <person name="Wu Y."/>
            <person name="Scherer S.E."/>
            <person name="Worley K.C."/>
            <person name="Muzny D.M."/>
            <person name="Gibbs R."/>
        </authorList>
    </citation>
    <scope>NUCLEOTIDE SEQUENCE</scope>
    <source>
        <strain evidence="15">Brora</strain>
    </source>
</reference>
<keyword evidence="7" id="KW-0915">Sodium</keyword>
<proteinExistence type="inferred from homology"/>
<comment type="subcellular location">
    <subcellularLocation>
        <location evidence="1">Membrane</location>
        <topology evidence="1">Multi-pass membrane protein</topology>
    </subcellularLocation>
</comment>
<sequence>MKMLPTKEPTAHTSIMTHNATYATHYKPVNQKVELIQLGHKEKELKKVDQLSDLIRSIIKDEISEEDKVQSSWAKLGIPGLDHVVNKQKRTVNRCFWGLFVLACLSICIYQIYTRIDLFLRYPVAAKIEVAQNKSMKFPQITICPAETGDLVELKKRYLAASPEPNREVDSVELAELVDFENRTAQDIWELSKIPSYHLTMQETDGRDETYAVDISDKSTINGVCKVLKIMDEMRYFGTSTELKIIANTSETQLGTHAFWVTLEMDGDQPNFKSKLPVPYGHHMGISIKLKQVMLLPFMKRCRLRICKTAKEAHDTASKIQELHYNMNLSMCNCMPKCYNDVYTASREIFKVKQKQTTFIFYYSTNQIETVRQKLEYQLFSLLCDIGGNLGLYLGLSIISLFEICESLHQI</sequence>
<dbReference type="Gene3D" id="1.10.287.770">
    <property type="entry name" value="YojJ-like"/>
    <property type="match status" value="1"/>
</dbReference>
<organism evidence="14 15">
    <name type="scientific">Strigamia maritima</name>
    <name type="common">European centipede</name>
    <name type="synonym">Geophilus maritimus</name>
    <dbReference type="NCBI Taxonomy" id="126957"/>
    <lineage>
        <taxon>Eukaryota</taxon>
        <taxon>Metazoa</taxon>
        <taxon>Ecdysozoa</taxon>
        <taxon>Arthropoda</taxon>
        <taxon>Myriapoda</taxon>
        <taxon>Chilopoda</taxon>
        <taxon>Pleurostigmophora</taxon>
        <taxon>Geophilomorpha</taxon>
        <taxon>Linotaeniidae</taxon>
        <taxon>Strigamia</taxon>
    </lineage>
</organism>
<keyword evidence="9 13" id="KW-0472">Membrane</keyword>
<reference evidence="14" key="2">
    <citation type="submission" date="2015-02" db="UniProtKB">
        <authorList>
            <consortium name="EnsemblMetazoa"/>
        </authorList>
    </citation>
    <scope>IDENTIFICATION</scope>
</reference>
<keyword evidence="11 12" id="KW-0407">Ion channel</keyword>
<evidence type="ECO:0000256" key="13">
    <source>
        <dbReference type="SAM" id="Phobius"/>
    </source>
</evidence>
<dbReference type="Pfam" id="PF00858">
    <property type="entry name" value="ASC"/>
    <property type="match status" value="2"/>
</dbReference>
<dbReference type="OMA" id="ERENYAN"/>
<evidence type="ECO:0000256" key="6">
    <source>
        <dbReference type="ARBA" id="ARBA00022989"/>
    </source>
</evidence>
<dbReference type="AlphaFoldDB" id="T1IGW0"/>
<keyword evidence="10 12" id="KW-0739">Sodium transport</keyword>
<evidence type="ECO:0000256" key="8">
    <source>
        <dbReference type="ARBA" id="ARBA00023065"/>
    </source>
</evidence>
<keyword evidence="15" id="KW-1185">Reference proteome</keyword>
<name>T1IGW0_STRMM</name>
<dbReference type="PANTHER" id="PTHR11690:SF296">
    <property type="entry name" value="DEGENERIN-LIKE PROTEIN DEL-10"/>
    <property type="match status" value="1"/>
</dbReference>
<evidence type="ECO:0000256" key="2">
    <source>
        <dbReference type="ARBA" id="ARBA00007193"/>
    </source>
</evidence>
<keyword evidence="8 12" id="KW-0406">Ion transport</keyword>
<evidence type="ECO:0000256" key="12">
    <source>
        <dbReference type="RuleBase" id="RU000679"/>
    </source>
</evidence>
<protein>
    <submittedName>
        <fullName evidence="14">Uncharacterized protein</fullName>
    </submittedName>
</protein>
<evidence type="ECO:0000256" key="3">
    <source>
        <dbReference type="ARBA" id="ARBA00022448"/>
    </source>
</evidence>
<keyword evidence="5 12" id="KW-0812">Transmembrane</keyword>
<dbReference type="GO" id="GO:0005886">
    <property type="term" value="C:plasma membrane"/>
    <property type="evidence" value="ECO:0007669"/>
    <property type="project" value="TreeGrafter"/>
</dbReference>
<keyword evidence="3 12" id="KW-0813">Transport</keyword>
<feature type="transmembrane region" description="Helical" evidence="13">
    <location>
        <begin position="95"/>
        <end position="113"/>
    </location>
</feature>
<evidence type="ECO:0000256" key="4">
    <source>
        <dbReference type="ARBA" id="ARBA00022461"/>
    </source>
</evidence>
<evidence type="ECO:0000256" key="11">
    <source>
        <dbReference type="ARBA" id="ARBA00023303"/>
    </source>
</evidence>
<keyword evidence="4 12" id="KW-0894">Sodium channel</keyword>
<evidence type="ECO:0000313" key="15">
    <source>
        <dbReference type="Proteomes" id="UP000014500"/>
    </source>
</evidence>
<accession>T1IGW0</accession>
<evidence type="ECO:0000256" key="1">
    <source>
        <dbReference type="ARBA" id="ARBA00004141"/>
    </source>
</evidence>
<dbReference type="PANTHER" id="PTHR11690">
    <property type="entry name" value="AMILORIDE-SENSITIVE SODIUM CHANNEL-RELATED"/>
    <property type="match status" value="1"/>
</dbReference>
<evidence type="ECO:0000256" key="9">
    <source>
        <dbReference type="ARBA" id="ARBA00023136"/>
    </source>
</evidence>
<dbReference type="GO" id="GO:0015280">
    <property type="term" value="F:ligand-gated sodium channel activity"/>
    <property type="evidence" value="ECO:0007669"/>
    <property type="project" value="TreeGrafter"/>
</dbReference>
<dbReference type="HOGENOM" id="CLU_037094_0_0_1"/>
<dbReference type="PhylomeDB" id="T1IGW0"/>
<dbReference type="InterPro" id="IPR001873">
    <property type="entry name" value="ENaC"/>
</dbReference>
<evidence type="ECO:0000256" key="10">
    <source>
        <dbReference type="ARBA" id="ARBA00023201"/>
    </source>
</evidence>
<dbReference type="EMBL" id="JH429636">
    <property type="status" value="NOT_ANNOTATED_CDS"/>
    <property type="molecule type" value="Genomic_DNA"/>
</dbReference>
<evidence type="ECO:0000256" key="7">
    <source>
        <dbReference type="ARBA" id="ARBA00023053"/>
    </source>
</evidence>
<evidence type="ECO:0000256" key="5">
    <source>
        <dbReference type="ARBA" id="ARBA00022692"/>
    </source>
</evidence>
<dbReference type="EnsemblMetazoa" id="SMAR000062-RA">
    <property type="protein sequence ID" value="SMAR000062-PA"/>
    <property type="gene ID" value="SMAR000062"/>
</dbReference>
<keyword evidence="6 13" id="KW-1133">Transmembrane helix</keyword>
<dbReference type="Proteomes" id="UP000014500">
    <property type="component" value="Unassembled WGS sequence"/>
</dbReference>
<comment type="similarity">
    <text evidence="2 12">Belongs to the amiloride-sensitive sodium channel (TC 1.A.6) family.</text>
</comment>
<evidence type="ECO:0000313" key="14">
    <source>
        <dbReference type="EnsemblMetazoa" id="SMAR000062-PA"/>
    </source>
</evidence>